<dbReference type="Proteomes" id="UP000322791">
    <property type="component" value="Unassembled WGS sequence"/>
</dbReference>
<proteinExistence type="predicted"/>
<protein>
    <submittedName>
        <fullName evidence="1">Uncharacterized protein</fullName>
    </submittedName>
</protein>
<evidence type="ECO:0000313" key="2">
    <source>
        <dbReference type="Proteomes" id="UP000322791"/>
    </source>
</evidence>
<organism evidence="1 2">
    <name type="scientific">Hymenobacter lutimineralis</name>
    <dbReference type="NCBI Taxonomy" id="2606448"/>
    <lineage>
        <taxon>Bacteria</taxon>
        <taxon>Pseudomonadati</taxon>
        <taxon>Bacteroidota</taxon>
        <taxon>Cytophagia</taxon>
        <taxon>Cytophagales</taxon>
        <taxon>Hymenobacteraceae</taxon>
        <taxon>Hymenobacter</taxon>
    </lineage>
</organism>
<sequence>MAKYQSRFDNFFLNLRLNRAEFGDMAAFTLAALRKAPEAATTFKDLITALEAALTAYQAAHSGQLSGAGKEATLTVAQALTDFKGYVKRVERKYVNPAYDEGSADLEAIFPRGRSGLTGSSQATVLEAFTAFLNALAARAAVFPVALREEGAALHKALKGALQRADGAQKDTKTGRTDLHDGREATCRQLFRAYALLLLTYYENPRRAAAFFDLSRALISKSGGKPPKELLPPQ</sequence>
<gene>
    <name evidence="1" type="ORF">FY528_17755</name>
</gene>
<keyword evidence="2" id="KW-1185">Reference proteome</keyword>
<dbReference type="RefSeq" id="WP_149072370.1">
    <property type="nucleotide sequence ID" value="NZ_VTHL01000023.1"/>
</dbReference>
<accession>A0A5D6USR7</accession>
<name>A0A5D6USR7_9BACT</name>
<reference evidence="1 2" key="1">
    <citation type="submission" date="2019-08" db="EMBL/GenBank/DDBJ databases">
        <authorList>
            <person name="Seo M.-J."/>
        </authorList>
    </citation>
    <scope>NUCLEOTIDE SEQUENCE [LARGE SCALE GENOMIC DNA]</scope>
    <source>
        <strain evidence="1 2">KIGAM108</strain>
    </source>
</reference>
<dbReference type="AlphaFoldDB" id="A0A5D6USR7"/>
<comment type="caution">
    <text evidence="1">The sequence shown here is derived from an EMBL/GenBank/DDBJ whole genome shotgun (WGS) entry which is preliminary data.</text>
</comment>
<evidence type="ECO:0000313" key="1">
    <source>
        <dbReference type="EMBL" id="TYZ06533.1"/>
    </source>
</evidence>
<dbReference type="EMBL" id="VTHL01000023">
    <property type="protein sequence ID" value="TYZ06533.1"/>
    <property type="molecule type" value="Genomic_DNA"/>
</dbReference>